<dbReference type="Proteomes" id="UP000439903">
    <property type="component" value="Unassembled WGS sequence"/>
</dbReference>
<name>A0A8H4EK05_GIGMA</name>
<organism evidence="1 2">
    <name type="scientific">Gigaspora margarita</name>
    <dbReference type="NCBI Taxonomy" id="4874"/>
    <lineage>
        <taxon>Eukaryota</taxon>
        <taxon>Fungi</taxon>
        <taxon>Fungi incertae sedis</taxon>
        <taxon>Mucoromycota</taxon>
        <taxon>Glomeromycotina</taxon>
        <taxon>Glomeromycetes</taxon>
        <taxon>Diversisporales</taxon>
        <taxon>Gigasporaceae</taxon>
        <taxon>Gigaspora</taxon>
    </lineage>
</organism>
<dbReference type="OrthoDB" id="2407615at2759"/>
<protein>
    <submittedName>
        <fullName evidence="1">Uncharacterized protein</fullName>
    </submittedName>
</protein>
<evidence type="ECO:0000313" key="2">
    <source>
        <dbReference type="Proteomes" id="UP000439903"/>
    </source>
</evidence>
<dbReference type="EMBL" id="WTPW01000542">
    <property type="protein sequence ID" value="KAF0501208.1"/>
    <property type="molecule type" value="Genomic_DNA"/>
</dbReference>
<proteinExistence type="predicted"/>
<gene>
    <name evidence="1" type="ORF">F8M41_020112</name>
</gene>
<comment type="caution">
    <text evidence="1">The sequence shown here is derived from an EMBL/GenBank/DDBJ whole genome shotgun (WGS) entry which is preliminary data.</text>
</comment>
<evidence type="ECO:0000313" key="1">
    <source>
        <dbReference type="EMBL" id="KAF0501208.1"/>
    </source>
</evidence>
<reference evidence="1 2" key="1">
    <citation type="journal article" date="2019" name="Environ. Microbiol.">
        <title>At the nexus of three kingdoms: the genome of the mycorrhizal fungus Gigaspora margarita provides insights into plant, endobacterial and fungal interactions.</title>
        <authorList>
            <person name="Venice F."/>
            <person name="Ghignone S."/>
            <person name="Salvioli di Fossalunga A."/>
            <person name="Amselem J."/>
            <person name="Novero M."/>
            <person name="Xianan X."/>
            <person name="Sedzielewska Toro K."/>
            <person name="Morin E."/>
            <person name="Lipzen A."/>
            <person name="Grigoriev I.V."/>
            <person name="Henrissat B."/>
            <person name="Martin F.M."/>
            <person name="Bonfante P."/>
        </authorList>
    </citation>
    <scope>NUCLEOTIDE SEQUENCE [LARGE SCALE GENOMIC DNA]</scope>
    <source>
        <strain evidence="1 2">BEG34</strain>
    </source>
</reference>
<sequence>MASELVWLYVLNYNNPISNRYLEWAKNQIDETYKLKFEQIFTYLQVIIDFRTRVRNNQPLLLVSHSGLQNQHQELDAIVEEINKALKSLIPPVLSQRHWEIATKNYTNFMKVIQ</sequence>
<dbReference type="AlphaFoldDB" id="A0A8H4EK05"/>
<accession>A0A8H4EK05</accession>
<keyword evidence="2" id="KW-1185">Reference proteome</keyword>